<evidence type="ECO:0000313" key="2">
    <source>
        <dbReference type="EMBL" id="SPN73436.1"/>
    </source>
</evidence>
<gene>
    <name evidence="2" type="ORF">C10C_0262</name>
</gene>
<dbReference type="RefSeq" id="WP_108896402.1">
    <property type="nucleotide sequence ID" value="NZ_LT993738.1"/>
</dbReference>
<proteinExistence type="predicted"/>
<reference evidence="3" key="1">
    <citation type="submission" date="2017-11" db="EMBL/GenBank/DDBJ databases">
        <authorList>
            <person name="Seth-Smith MB H."/>
        </authorList>
    </citation>
    <scope>NUCLEOTIDE SEQUENCE [LARGE SCALE GENOMIC DNA]</scope>
</reference>
<feature type="transmembrane region" description="Helical" evidence="1">
    <location>
        <begin position="173"/>
        <end position="195"/>
    </location>
</feature>
<keyword evidence="1" id="KW-0812">Transmembrane</keyword>
<evidence type="ECO:0000256" key="1">
    <source>
        <dbReference type="SAM" id="Phobius"/>
    </source>
</evidence>
<evidence type="ECO:0000313" key="3">
    <source>
        <dbReference type="Proteomes" id="UP000244926"/>
    </source>
</evidence>
<accession>A0A2R8FAV4</accession>
<dbReference type="AlphaFoldDB" id="A0A2R8FAV4"/>
<dbReference type="Proteomes" id="UP000244926">
    <property type="component" value="Chromosome I"/>
</dbReference>
<sequence>MTMTSSTALLSPENCSAFPLEGLGEESSSALHAQMLDLSSRVQVLQDCVNQHRIPTTAPISATIPLTIVAGAPGGSGVHIPTSQASRTESTAVLPSEIAQLGTEVASIRTEIALIRITLQQSRRGMGMGAMVMTALLLTISLLAIAIIILAALGFTGILPPVAALLQGTTNLVWAMVSGSIVFFISIIGALAVILTSRNTTIRAT</sequence>
<dbReference type="OrthoDB" id="9939717at2"/>
<dbReference type="KEGG" id="csee:C10C_0262"/>
<keyword evidence="3" id="KW-1185">Reference proteome</keyword>
<name>A0A2R8FAV4_9CHLA</name>
<protein>
    <recommendedName>
        <fullName evidence="4">Inclusion membrane protein C</fullName>
    </recommendedName>
</protein>
<organism evidence="2 3">
    <name type="scientific">Chlamydia serpentis</name>
    <dbReference type="NCBI Taxonomy" id="1967782"/>
    <lineage>
        <taxon>Bacteria</taxon>
        <taxon>Pseudomonadati</taxon>
        <taxon>Chlamydiota</taxon>
        <taxon>Chlamydiia</taxon>
        <taxon>Chlamydiales</taxon>
        <taxon>Chlamydiaceae</taxon>
        <taxon>Chlamydia/Chlamydophila group</taxon>
        <taxon>Chlamydia</taxon>
    </lineage>
</organism>
<dbReference type="EMBL" id="LT993738">
    <property type="protein sequence ID" value="SPN73436.1"/>
    <property type="molecule type" value="Genomic_DNA"/>
</dbReference>
<keyword evidence="1" id="KW-1133">Transmembrane helix</keyword>
<keyword evidence="1" id="KW-0472">Membrane</keyword>
<feature type="transmembrane region" description="Helical" evidence="1">
    <location>
        <begin position="130"/>
        <end position="153"/>
    </location>
</feature>
<evidence type="ECO:0008006" key="4">
    <source>
        <dbReference type="Google" id="ProtNLM"/>
    </source>
</evidence>